<reference evidence="2 3" key="1">
    <citation type="submission" date="2023-07" db="EMBL/GenBank/DDBJ databases">
        <title>Sorghum-associated microbial communities from plants grown in Nebraska, USA.</title>
        <authorList>
            <person name="Schachtman D."/>
        </authorList>
    </citation>
    <scope>NUCLEOTIDE SEQUENCE [LARGE SCALE GENOMIC DNA]</scope>
    <source>
        <strain evidence="2 3">3262</strain>
    </source>
</reference>
<gene>
    <name evidence="2" type="ORF">J2W55_003693</name>
</gene>
<accession>A0ABU1TEL2</accession>
<dbReference type="Proteomes" id="UP001247620">
    <property type="component" value="Unassembled WGS sequence"/>
</dbReference>
<name>A0ABU1TEL2_9SPHI</name>
<dbReference type="RefSeq" id="WP_310098773.1">
    <property type="nucleotide sequence ID" value="NZ_JAVDUU010000003.1"/>
</dbReference>
<comment type="caution">
    <text evidence="2">The sequence shown here is derived from an EMBL/GenBank/DDBJ whole genome shotgun (WGS) entry which is preliminary data.</text>
</comment>
<keyword evidence="3" id="KW-1185">Reference proteome</keyword>
<protein>
    <recommendedName>
        <fullName evidence="1">Surface glycan-binding protein B xyloglucan binding domain-containing protein</fullName>
    </recommendedName>
</protein>
<dbReference type="InterPro" id="IPR040475">
    <property type="entry name" value="SGBP_B_XBD"/>
</dbReference>
<feature type="domain" description="Surface glycan-binding protein B xyloglucan binding" evidence="1">
    <location>
        <begin position="308"/>
        <end position="505"/>
    </location>
</feature>
<organism evidence="2 3">
    <name type="scientific">Mucilaginibacter pocheonensis</name>
    <dbReference type="NCBI Taxonomy" id="398050"/>
    <lineage>
        <taxon>Bacteria</taxon>
        <taxon>Pseudomonadati</taxon>
        <taxon>Bacteroidota</taxon>
        <taxon>Sphingobacteriia</taxon>
        <taxon>Sphingobacteriales</taxon>
        <taxon>Sphingobacteriaceae</taxon>
        <taxon>Mucilaginibacter</taxon>
    </lineage>
</organism>
<sequence>MKKILNARLCLLLLLLMIVALLPACKKINDSSNAGAPSITSVRLYHPSPQDTLIGTGNLNTDTSFTGHSGKYVVIIGHNLQNATNITFNGVPTSFNTALFAPNSAVVSIPYIEFSTIDTAKLYTIQYSTLAGSTTFAFKLGPAAPIISAVSDVFAAPGDSVYLYGSNLVLVQQLTYGGTNIPRFNSNVNGTSLGFLMPATTSDKLIIVTTKSGTARDTINAKPIIYGISNCNANVGDSVYVYGAYLKTIQSISFGGASITNFTEGPHGVYVKFAAPASNSYASGPVTIVTSYGTVSTVYKVNTQNIDKVGLLGDMEWGDNFGFGWGASEHLTYAQADFNGSMGTNNSQFMYIDNPVLAGGASVYIPLGNSNTGNHWLPVANIIDPPANWALQFDISVAKPWNGGTLYIRTEFAGDSYVARYEPWKIPGSNVTKAFITKGWETVIIPLSAFKSTVNELGDGASISQISQLLGPTGANSYNMTLKNFDTSPTATGFYVAIDNIRCVKIK</sequence>
<dbReference type="Pfam" id="PF18329">
    <property type="entry name" value="SGBP_B_XBD"/>
    <property type="match status" value="1"/>
</dbReference>
<evidence type="ECO:0000259" key="1">
    <source>
        <dbReference type="Pfam" id="PF18329"/>
    </source>
</evidence>
<evidence type="ECO:0000313" key="3">
    <source>
        <dbReference type="Proteomes" id="UP001247620"/>
    </source>
</evidence>
<proteinExistence type="predicted"/>
<dbReference type="EMBL" id="JAVDUU010000003">
    <property type="protein sequence ID" value="MDR6943840.1"/>
    <property type="molecule type" value="Genomic_DNA"/>
</dbReference>
<dbReference type="InterPro" id="IPR013783">
    <property type="entry name" value="Ig-like_fold"/>
</dbReference>
<dbReference type="Gene3D" id="2.60.120.430">
    <property type="entry name" value="Galactose-binding lectin"/>
    <property type="match status" value="1"/>
</dbReference>
<dbReference type="Gene3D" id="2.60.40.10">
    <property type="entry name" value="Immunoglobulins"/>
    <property type="match status" value="3"/>
</dbReference>
<evidence type="ECO:0000313" key="2">
    <source>
        <dbReference type="EMBL" id="MDR6943840.1"/>
    </source>
</evidence>